<dbReference type="EMBL" id="WIGN01000281">
    <property type="protein sequence ID" value="KAF6802208.1"/>
    <property type="molecule type" value="Genomic_DNA"/>
</dbReference>
<keyword evidence="2" id="KW-1185">Reference proteome</keyword>
<name>A0A8H6IX85_9PEZI</name>
<reference evidence="1 2" key="1">
    <citation type="journal article" date="2020" name="Phytopathology">
        <title>Genome Sequence Resources of Colletotrichum truncatum, C. plurivorum, C. musicola, and C. sojae: Four Species Pathogenic to Soybean (Glycine max).</title>
        <authorList>
            <person name="Rogerio F."/>
            <person name="Boufleur T.R."/>
            <person name="Ciampi-Guillardi M."/>
            <person name="Sukno S.A."/>
            <person name="Thon M.R."/>
            <person name="Massola Junior N.S."/>
            <person name="Baroncelli R."/>
        </authorList>
    </citation>
    <scope>NUCLEOTIDE SEQUENCE [LARGE SCALE GENOMIC DNA]</scope>
    <source>
        <strain evidence="1 2">LFN0009</strain>
    </source>
</reference>
<evidence type="ECO:0000313" key="2">
    <source>
        <dbReference type="Proteomes" id="UP000652219"/>
    </source>
</evidence>
<proteinExistence type="predicted"/>
<gene>
    <name evidence="1" type="ORF">CSOJ01_11749</name>
</gene>
<dbReference type="AlphaFoldDB" id="A0A8H6IX85"/>
<organism evidence="1 2">
    <name type="scientific">Colletotrichum sojae</name>
    <dbReference type="NCBI Taxonomy" id="2175907"/>
    <lineage>
        <taxon>Eukaryota</taxon>
        <taxon>Fungi</taxon>
        <taxon>Dikarya</taxon>
        <taxon>Ascomycota</taxon>
        <taxon>Pezizomycotina</taxon>
        <taxon>Sordariomycetes</taxon>
        <taxon>Hypocreomycetidae</taxon>
        <taxon>Glomerellales</taxon>
        <taxon>Glomerellaceae</taxon>
        <taxon>Colletotrichum</taxon>
        <taxon>Colletotrichum orchidearum species complex</taxon>
    </lineage>
</organism>
<sequence length="115" mass="13018">MPRPPGHPAEDYSSITAQKEQNLGLLEIHWCKERDLAPNGVPVTERDNIRRRRVQIGREVGNAVFGNNVWDARIDPREATACSSSLVDPAFQRLWNLGLLQTLVESTVVWIESTR</sequence>
<accession>A0A8H6IX85</accession>
<dbReference type="Proteomes" id="UP000652219">
    <property type="component" value="Unassembled WGS sequence"/>
</dbReference>
<protein>
    <submittedName>
        <fullName evidence="1">Uncharacterized protein</fullName>
    </submittedName>
</protein>
<comment type="caution">
    <text evidence="1">The sequence shown here is derived from an EMBL/GenBank/DDBJ whole genome shotgun (WGS) entry which is preliminary data.</text>
</comment>
<evidence type="ECO:0000313" key="1">
    <source>
        <dbReference type="EMBL" id="KAF6802208.1"/>
    </source>
</evidence>